<evidence type="ECO:0000256" key="3">
    <source>
        <dbReference type="ARBA" id="ARBA00009897"/>
    </source>
</evidence>
<dbReference type="Pfam" id="PF05512">
    <property type="entry name" value="AWPM-19"/>
    <property type="match status" value="1"/>
</dbReference>
<dbReference type="InterPro" id="IPR003339">
    <property type="entry name" value="ABC/ECF_trnsptr_transmembrane"/>
</dbReference>
<dbReference type="GO" id="GO:0009507">
    <property type="term" value="C:chloroplast"/>
    <property type="evidence" value="ECO:0007669"/>
    <property type="project" value="UniProtKB-SubCell"/>
</dbReference>
<dbReference type="SMART" id="SM01230">
    <property type="entry name" value="Gln-synt_C"/>
    <property type="match status" value="1"/>
</dbReference>
<evidence type="ECO:0000256" key="17">
    <source>
        <dbReference type="RuleBase" id="RU004356"/>
    </source>
</evidence>
<comment type="catalytic activity">
    <reaction evidence="17">
        <text>L-glutamate + NH4(+) + ATP = L-glutamine + ADP + phosphate + H(+)</text>
        <dbReference type="Rhea" id="RHEA:16169"/>
        <dbReference type="ChEBI" id="CHEBI:15378"/>
        <dbReference type="ChEBI" id="CHEBI:28938"/>
        <dbReference type="ChEBI" id="CHEBI:29985"/>
        <dbReference type="ChEBI" id="CHEBI:30616"/>
        <dbReference type="ChEBI" id="CHEBI:43474"/>
        <dbReference type="ChEBI" id="CHEBI:58359"/>
        <dbReference type="ChEBI" id="CHEBI:456216"/>
        <dbReference type="EC" id="6.3.1.2"/>
    </reaction>
</comment>
<keyword evidence="9 18" id="KW-0812">Transmembrane</keyword>
<feature type="transmembrane region" description="Helical" evidence="18">
    <location>
        <begin position="1003"/>
        <end position="1023"/>
    </location>
</feature>
<dbReference type="InterPro" id="IPR008147">
    <property type="entry name" value="Gln_synt_N"/>
</dbReference>
<evidence type="ECO:0000259" key="19">
    <source>
        <dbReference type="PROSITE" id="PS51986"/>
    </source>
</evidence>
<dbReference type="InterPro" id="IPR008390">
    <property type="entry name" value="AWPM-19"/>
</dbReference>
<dbReference type="Pfam" id="PF02361">
    <property type="entry name" value="CbiQ"/>
    <property type="match status" value="1"/>
</dbReference>
<dbReference type="PANTHER" id="PTHR20852:SF118">
    <property type="entry name" value="GLUTAMINE SYNTHETASE, CHLOROPLASTIC_MITOCHONDRIAL"/>
    <property type="match status" value="1"/>
</dbReference>
<evidence type="ECO:0000256" key="14">
    <source>
        <dbReference type="ARBA" id="ARBA00023136"/>
    </source>
</evidence>
<dbReference type="SUPFAM" id="SSF54368">
    <property type="entry name" value="Glutamine synthetase, N-terminal domain"/>
    <property type="match status" value="1"/>
</dbReference>
<feature type="transmembrane region" description="Helical" evidence="18">
    <location>
        <begin position="754"/>
        <end position="784"/>
    </location>
</feature>
<dbReference type="InterPro" id="IPR036651">
    <property type="entry name" value="Gln_synt_N_sf"/>
</dbReference>
<evidence type="ECO:0000256" key="11">
    <source>
        <dbReference type="ARBA" id="ARBA00022840"/>
    </source>
</evidence>
<evidence type="ECO:0000313" key="21">
    <source>
        <dbReference type="EMBL" id="CAI9771018.1"/>
    </source>
</evidence>
<evidence type="ECO:0000256" key="4">
    <source>
        <dbReference type="ARBA" id="ARBA00011823"/>
    </source>
</evidence>
<dbReference type="FunFam" id="3.30.590.10:FF:000004">
    <property type="entry name" value="Glutamine synthetase"/>
    <property type="match status" value="1"/>
</dbReference>
<evidence type="ECO:0000256" key="2">
    <source>
        <dbReference type="ARBA" id="ARBA00004229"/>
    </source>
</evidence>
<evidence type="ECO:0000256" key="6">
    <source>
        <dbReference type="ARBA" id="ARBA00022528"/>
    </source>
</evidence>
<dbReference type="InterPro" id="IPR027302">
    <property type="entry name" value="Gln_synth_N_conserv_site"/>
</dbReference>
<feature type="transmembrane region" description="Helical" evidence="18">
    <location>
        <begin position="653"/>
        <end position="676"/>
    </location>
</feature>
<dbReference type="EMBL" id="OU503046">
    <property type="protein sequence ID" value="CAI9771018.1"/>
    <property type="molecule type" value="Genomic_DNA"/>
</dbReference>
<dbReference type="InterPro" id="IPR050292">
    <property type="entry name" value="Glutamine_Synthetase"/>
</dbReference>
<comment type="similarity">
    <text evidence="3 15 16">Belongs to the glutamine synthetase family.</text>
</comment>
<organism evidence="21 22">
    <name type="scientific">Fraxinus pennsylvanica</name>
    <dbReference type="NCBI Taxonomy" id="56036"/>
    <lineage>
        <taxon>Eukaryota</taxon>
        <taxon>Viridiplantae</taxon>
        <taxon>Streptophyta</taxon>
        <taxon>Embryophyta</taxon>
        <taxon>Tracheophyta</taxon>
        <taxon>Spermatophyta</taxon>
        <taxon>Magnoliopsida</taxon>
        <taxon>eudicotyledons</taxon>
        <taxon>Gunneridae</taxon>
        <taxon>Pentapetalae</taxon>
        <taxon>asterids</taxon>
        <taxon>lamiids</taxon>
        <taxon>Lamiales</taxon>
        <taxon>Oleaceae</taxon>
        <taxon>Oleeae</taxon>
        <taxon>Fraxinus</taxon>
    </lineage>
</organism>
<comment type="subunit">
    <text evidence="4">Homooctamer.</text>
</comment>
<keyword evidence="10 17" id="KW-0547">Nucleotide-binding</keyword>
<feature type="transmembrane region" description="Helical" evidence="18">
    <location>
        <begin position="51"/>
        <end position="76"/>
    </location>
</feature>
<dbReference type="InterPro" id="IPR008146">
    <property type="entry name" value="Gln_synth_cat_dom"/>
</dbReference>
<keyword evidence="22" id="KW-1185">Reference proteome</keyword>
<dbReference type="Gene3D" id="3.30.590.10">
    <property type="entry name" value="Glutamine synthetase/guanido kinase, catalytic domain"/>
    <property type="match status" value="1"/>
</dbReference>
<dbReference type="PROSITE" id="PS00180">
    <property type="entry name" value="GLNA_1"/>
    <property type="match status" value="1"/>
</dbReference>
<dbReference type="Proteomes" id="UP000834106">
    <property type="component" value="Chromosome 11"/>
</dbReference>
<protein>
    <recommendedName>
        <fullName evidence="5 17">Glutamine synthetase</fullName>
        <ecNumber evidence="5 17">6.3.1.2</ecNumber>
    </recommendedName>
</protein>
<dbReference type="GO" id="GO:0004356">
    <property type="term" value="F:glutamine synthetase activity"/>
    <property type="evidence" value="ECO:0007669"/>
    <property type="project" value="UniProtKB-EC"/>
</dbReference>
<evidence type="ECO:0000256" key="8">
    <source>
        <dbReference type="ARBA" id="ARBA00022640"/>
    </source>
</evidence>
<evidence type="ECO:0000256" key="10">
    <source>
        <dbReference type="ARBA" id="ARBA00022741"/>
    </source>
</evidence>
<evidence type="ECO:0000259" key="20">
    <source>
        <dbReference type="PROSITE" id="PS51987"/>
    </source>
</evidence>
<feature type="transmembrane region" description="Helical" evidence="18">
    <location>
        <begin position="613"/>
        <end position="633"/>
    </location>
</feature>
<evidence type="ECO:0000256" key="15">
    <source>
        <dbReference type="PROSITE-ProRule" id="PRU01330"/>
    </source>
</evidence>
<proteinExistence type="inferred from homology"/>
<evidence type="ECO:0000256" key="7">
    <source>
        <dbReference type="ARBA" id="ARBA00022598"/>
    </source>
</evidence>
<dbReference type="AlphaFoldDB" id="A0AAD1ZL16"/>
<dbReference type="GO" id="GO:0005524">
    <property type="term" value="F:ATP binding"/>
    <property type="evidence" value="ECO:0007669"/>
    <property type="project" value="UniProtKB-KW"/>
</dbReference>
<evidence type="ECO:0000256" key="1">
    <source>
        <dbReference type="ARBA" id="ARBA00004141"/>
    </source>
</evidence>
<evidence type="ECO:0000256" key="18">
    <source>
        <dbReference type="SAM" id="Phobius"/>
    </source>
</evidence>
<evidence type="ECO:0000313" key="22">
    <source>
        <dbReference type="Proteomes" id="UP000834106"/>
    </source>
</evidence>
<dbReference type="PROSITE" id="PS00181">
    <property type="entry name" value="GLNA_ATP"/>
    <property type="match status" value="1"/>
</dbReference>
<dbReference type="PROSITE" id="PS51986">
    <property type="entry name" value="GS_BETA_GRASP"/>
    <property type="match status" value="1"/>
</dbReference>
<dbReference type="Pfam" id="PF00120">
    <property type="entry name" value="Gln-synt_C"/>
    <property type="match status" value="1"/>
</dbReference>
<dbReference type="SUPFAM" id="SSF55931">
    <property type="entry name" value="Glutamine synthetase/guanido kinase"/>
    <property type="match status" value="1"/>
</dbReference>
<dbReference type="Gene3D" id="3.10.20.70">
    <property type="entry name" value="Glutamine synthetase, N-terminal domain"/>
    <property type="match status" value="1"/>
</dbReference>
<feature type="transmembrane region" description="Helical" evidence="18">
    <location>
        <begin position="525"/>
        <end position="548"/>
    </location>
</feature>
<gene>
    <name evidence="21" type="ORF">FPE_LOCUS18448</name>
</gene>
<evidence type="ECO:0000256" key="12">
    <source>
        <dbReference type="ARBA" id="ARBA00022946"/>
    </source>
</evidence>
<keyword evidence="11 17" id="KW-0067">ATP-binding</keyword>
<feature type="domain" description="GS beta-grasp" evidence="19">
    <location>
        <begin position="163"/>
        <end position="243"/>
    </location>
</feature>
<keyword evidence="14 18" id="KW-0472">Membrane</keyword>
<dbReference type="EC" id="6.3.1.2" evidence="5 17"/>
<evidence type="ECO:0000256" key="5">
    <source>
        <dbReference type="ARBA" id="ARBA00012937"/>
    </source>
</evidence>
<accession>A0AAD1ZL16</accession>
<dbReference type="GO" id="GO:0006542">
    <property type="term" value="P:glutamine biosynthetic process"/>
    <property type="evidence" value="ECO:0007669"/>
    <property type="project" value="InterPro"/>
</dbReference>
<keyword evidence="12" id="KW-0809">Transit peptide</keyword>
<dbReference type="FunFam" id="3.10.20.70:FF:000003">
    <property type="entry name" value="Glutamine synthetase, chloroplastic"/>
    <property type="match status" value="1"/>
</dbReference>
<dbReference type="PROSITE" id="PS51987">
    <property type="entry name" value="GS_CATALYTIC"/>
    <property type="match status" value="1"/>
</dbReference>
<dbReference type="PANTHER" id="PTHR20852">
    <property type="entry name" value="GLUTAMINE SYNTHETASE"/>
    <property type="match status" value="1"/>
</dbReference>
<feature type="transmembrane region" description="Helical" evidence="18">
    <location>
        <begin position="796"/>
        <end position="814"/>
    </location>
</feature>
<evidence type="ECO:0000256" key="16">
    <source>
        <dbReference type="RuleBase" id="RU000384"/>
    </source>
</evidence>
<dbReference type="CDD" id="cd16914">
    <property type="entry name" value="EcfT"/>
    <property type="match status" value="1"/>
</dbReference>
<reference evidence="21" key="1">
    <citation type="submission" date="2023-05" db="EMBL/GenBank/DDBJ databases">
        <authorList>
            <person name="Huff M."/>
        </authorList>
    </citation>
    <scope>NUCLEOTIDE SEQUENCE</scope>
</reference>
<keyword evidence="6" id="KW-0150">Chloroplast</keyword>
<keyword evidence="8" id="KW-0934">Plastid</keyword>
<sequence length="1024" mass="112503">MRGRCSWCPRLFEDKGGGVVEGGEHRAPKKGDRSDLELGWKWNQRVEGSGAYIYVGCCGSTSCFAIFAVVLQDIILQLSEGRVKMAQILAPSAQWRMRIAKNYTDAHPLTKKTWSSLVMKQNKKDAVKSSGRFKVCALQSENGTINRVEQLLNLDVTPYSDKIIAEYIWIGGSGIDVRSKSRTISKPVKHPSELPKWNYDGSSTGQAPGEDSEVILYPQAIFKDPFRGGNNILVVCDTYTPQGEPIPTNKRHKAAQIFRDPKVVAEVPWYGIEQEYTLLQTNVKWPLGWPVGGYPGPQGPYYCGAGADKSFGRDISDAHYKACLYAGINISGTNGEVMPGQWEFQVGPSVGIEAGDHIWCARYLLERITEQAGVVLSLDPKPIEGDWNGAGCHTNYSTKSMREEGGFEVIKKAILNLSLRHKEHISAYGEGNERRLTGKHETASINTFSWGVANRGCSIRVGRDTEKEGKGYLEDRRPASNMDPYVVTSLLAETTLLWEPTLEAEALAAQKLSLKAMAYGAGKSAAFALLILNVILYFIIVAIAAWAVNHGIEQTHETASVLSLPARIFPIYYPFGNMATGYVVILSLLAGVVGFTTSVSGISNVIQWDSPNLHAAAASSLVTWLLTLLAMGLACKEIDIGWTQSNLRTLETLLIIVSGTQLFCTAAVHVGLDSVAARESLYYSKKPRINVKCTADSNSEAIGGTKKWEKWVPRNLFAAEKVFRLISGATSSPIAQYISSPTTFLHSVDPRIKLAWVLTLVILPARSDIAVRLGIVIYLALLSIRVQPSEVWMDQLGRVSLLCGFLFIVLGLGTDSTPSLLCSRTPPSSMTGLPSLQASFEGYRYVLLKFGPLQLTRKGLSAASTAACLTFTIFQSASLCLTTTTPEQLAFAFQWFIHPLAHIGVPVSEIIFTLLLSLRFINLVFDEVRNVALGIVSRRIKWEQLTTMETIDVFFTYIRRIFKNIYNHAEQISQAMIVRGFRGDCNAHKIFLSAGPSMAMPNIISFSCLVGLIGAATLSKYIIV</sequence>
<feature type="transmembrane region" description="Helical" evidence="18">
    <location>
        <begin position="582"/>
        <end position="606"/>
    </location>
</feature>
<dbReference type="GO" id="GO:0005886">
    <property type="term" value="C:plasma membrane"/>
    <property type="evidence" value="ECO:0007669"/>
    <property type="project" value="UniProtKB-ARBA"/>
</dbReference>
<keyword evidence="13 18" id="KW-1133">Transmembrane helix</keyword>
<dbReference type="InterPro" id="IPR027303">
    <property type="entry name" value="Gln_synth_gly_rich_site"/>
</dbReference>
<name>A0AAD1ZL16_9LAMI</name>
<evidence type="ECO:0000256" key="9">
    <source>
        <dbReference type="ARBA" id="ARBA00022692"/>
    </source>
</evidence>
<dbReference type="InterPro" id="IPR014746">
    <property type="entry name" value="Gln_synth/guanido_kin_cat_dom"/>
</dbReference>
<feature type="domain" description="GS catalytic" evidence="20">
    <location>
        <begin position="250"/>
        <end position="496"/>
    </location>
</feature>
<keyword evidence="7 17" id="KW-0436">Ligase</keyword>
<comment type="subcellular location">
    <subcellularLocation>
        <location evidence="1">Membrane</location>
        <topology evidence="1">Multi-pass membrane protein</topology>
    </subcellularLocation>
    <subcellularLocation>
        <location evidence="2">Plastid</location>
        <location evidence="2">Chloroplast</location>
    </subcellularLocation>
</comment>
<evidence type="ECO:0000256" key="13">
    <source>
        <dbReference type="ARBA" id="ARBA00022989"/>
    </source>
</evidence>